<name>K0T179_THAOC</name>
<gene>
    <name evidence="2" type="ORF">THAOC_06079</name>
</gene>
<organism evidence="2 3">
    <name type="scientific">Thalassiosira oceanica</name>
    <name type="common">Marine diatom</name>
    <dbReference type="NCBI Taxonomy" id="159749"/>
    <lineage>
        <taxon>Eukaryota</taxon>
        <taxon>Sar</taxon>
        <taxon>Stramenopiles</taxon>
        <taxon>Ochrophyta</taxon>
        <taxon>Bacillariophyta</taxon>
        <taxon>Coscinodiscophyceae</taxon>
        <taxon>Thalassiosirophycidae</taxon>
        <taxon>Thalassiosirales</taxon>
        <taxon>Thalassiosiraceae</taxon>
        <taxon>Thalassiosira</taxon>
    </lineage>
</organism>
<accession>K0T179</accession>
<evidence type="ECO:0000313" key="2">
    <source>
        <dbReference type="EMBL" id="EJK72393.1"/>
    </source>
</evidence>
<dbReference type="CDD" id="cd17039">
    <property type="entry name" value="Ubl_ubiquitin_like"/>
    <property type="match status" value="1"/>
</dbReference>
<reference evidence="2 3" key="1">
    <citation type="journal article" date="2012" name="Genome Biol.">
        <title>Genome and low-iron response of an oceanic diatom adapted to chronic iron limitation.</title>
        <authorList>
            <person name="Lommer M."/>
            <person name="Specht M."/>
            <person name="Roy A.S."/>
            <person name="Kraemer L."/>
            <person name="Andreson R."/>
            <person name="Gutowska M.A."/>
            <person name="Wolf J."/>
            <person name="Bergner S.V."/>
            <person name="Schilhabel M.B."/>
            <person name="Klostermeier U.C."/>
            <person name="Beiko R.G."/>
            <person name="Rosenstiel P."/>
            <person name="Hippler M."/>
            <person name="Laroche J."/>
        </authorList>
    </citation>
    <scope>NUCLEOTIDE SEQUENCE [LARGE SCALE GENOMIC DNA]</scope>
    <source>
        <strain evidence="2 3">CCMP1005</strain>
    </source>
</reference>
<dbReference type="OrthoDB" id="417450at2759"/>
<sequence>MTLAMKYAVDVVPTGNEQSLDDFKHQYESSDWSIAEATCVKRRIREEARLEGEGCDGRTFIFNAEEDGLFLHGREEKWCDGRRFVFNGDDLEASSTKVSFPLPLGAGTLQLSLIRPEQKCDGKVDIDVMALGKIVPLRVRLDSTTSEIKWQIFDKEGIPFNDQRIFIYGEQCENDTALAYYGIEEGDCLDLFLPQRGGMYHPSSGRDGLSKIGEERSRGTVKVKYGPGEDDLLSIELDEDETCKSLVGKVKERLAAIEELSRELSRVKLSRVEWSSVEATLDAPARSRRRDLA</sequence>
<keyword evidence="3" id="KW-1185">Reference proteome</keyword>
<dbReference type="InterPro" id="IPR019956">
    <property type="entry name" value="Ubiquitin_dom"/>
</dbReference>
<feature type="domain" description="Ubiquitin-like" evidence="1">
    <location>
        <begin position="124"/>
        <end position="198"/>
    </location>
</feature>
<dbReference type="PRINTS" id="PR00348">
    <property type="entry name" value="UBIQUITIN"/>
</dbReference>
<dbReference type="PROSITE" id="PS50053">
    <property type="entry name" value="UBIQUITIN_2"/>
    <property type="match status" value="1"/>
</dbReference>
<evidence type="ECO:0000259" key="1">
    <source>
        <dbReference type="PROSITE" id="PS50053"/>
    </source>
</evidence>
<comment type="caution">
    <text evidence="2">The sequence shown here is derived from an EMBL/GenBank/DDBJ whole genome shotgun (WGS) entry which is preliminary data.</text>
</comment>
<dbReference type="InterPro" id="IPR050158">
    <property type="entry name" value="Ubiquitin_ubiquitin-like"/>
</dbReference>
<dbReference type="EMBL" id="AGNL01005917">
    <property type="protein sequence ID" value="EJK72393.1"/>
    <property type="molecule type" value="Genomic_DNA"/>
</dbReference>
<dbReference type="PANTHER" id="PTHR10666">
    <property type="entry name" value="UBIQUITIN"/>
    <property type="match status" value="1"/>
</dbReference>
<dbReference type="InterPro" id="IPR029071">
    <property type="entry name" value="Ubiquitin-like_domsf"/>
</dbReference>
<dbReference type="SMART" id="SM00213">
    <property type="entry name" value="UBQ"/>
    <property type="match status" value="1"/>
</dbReference>
<dbReference type="Gene3D" id="3.10.20.90">
    <property type="entry name" value="Phosphatidylinositol 3-kinase Catalytic Subunit, Chain A, domain 1"/>
    <property type="match status" value="1"/>
</dbReference>
<dbReference type="eggNOG" id="KOG0001">
    <property type="taxonomic scope" value="Eukaryota"/>
</dbReference>
<protein>
    <recommendedName>
        <fullName evidence="1">Ubiquitin-like domain-containing protein</fullName>
    </recommendedName>
</protein>
<proteinExistence type="predicted"/>
<evidence type="ECO:0000313" key="3">
    <source>
        <dbReference type="Proteomes" id="UP000266841"/>
    </source>
</evidence>
<dbReference type="InterPro" id="IPR000626">
    <property type="entry name" value="Ubiquitin-like_dom"/>
</dbReference>
<dbReference type="Pfam" id="PF00240">
    <property type="entry name" value="ubiquitin"/>
    <property type="match status" value="1"/>
</dbReference>
<dbReference type="AlphaFoldDB" id="K0T179"/>
<dbReference type="Proteomes" id="UP000266841">
    <property type="component" value="Unassembled WGS sequence"/>
</dbReference>
<dbReference type="SUPFAM" id="SSF54236">
    <property type="entry name" value="Ubiquitin-like"/>
    <property type="match status" value="1"/>
</dbReference>